<keyword evidence="5" id="KW-0732">Signal</keyword>
<evidence type="ECO:0000256" key="4">
    <source>
        <dbReference type="ARBA" id="ARBA00022723"/>
    </source>
</evidence>
<accession>A0A231UW70</accession>
<feature type="region of interest" description="Disordered" evidence="12">
    <location>
        <begin position="1"/>
        <end position="80"/>
    </location>
</feature>
<dbReference type="SUPFAM" id="SSF55166">
    <property type="entry name" value="Hedgehog/DD-peptidase"/>
    <property type="match status" value="1"/>
</dbReference>
<keyword evidence="8" id="KW-0482">Metalloprotease</keyword>
<evidence type="ECO:0000313" key="15">
    <source>
        <dbReference type="Proteomes" id="UP000215405"/>
    </source>
</evidence>
<keyword evidence="4" id="KW-0479">Metal-binding</keyword>
<gene>
    <name evidence="14" type="ORF">B7H23_08495</name>
</gene>
<comment type="cofactor">
    <cofactor evidence="1">
        <name>Zn(2+)</name>
        <dbReference type="ChEBI" id="CHEBI:29105"/>
    </cofactor>
</comment>
<evidence type="ECO:0000256" key="8">
    <source>
        <dbReference type="ARBA" id="ARBA00023049"/>
    </source>
</evidence>
<keyword evidence="7" id="KW-0862">Zinc</keyword>
<evidence type="ECO:0000256" key="11">
    <source>
        <dbReference type="ARBA" id="ARBA00093666"/>
    </source>
</evidence>
<dbReference type="InterPro" id="IPR009045">
    <property type="entry name" value="Zn_M74/Hedgehog-like"/>
</dbReference>
<dbReference type="GO" id="GO:0071555">
    <property type="term" value="P:cell wall organization"/>
    <property type="evidence" value="ECO:0007669"/>
    <property type="project" value="UniProtKB-KW"/>
</dbReference>
<feature type="region of interest" description="Disordered" evidence="12">
    <location>
        <begin position="139"/>
        <end position="162"/>
    </location>
</feature>
<feature type="domain" description="Peptidase M15A C-terminal" evidence="13">
    <location>
        <begin position="208"/>
        <end position="308"/>
    </location>
</feature>
<keyword evidence="3" id="KW-0645">Protease</keyword>
<comment type="similarity">
    <text evidence="10">Belongs to the peptidase M15 family.</text>
</comment>
<keyword evidence="9" id="KW-0961">Cell wall biogenesis/degradation</keyword>
<keyword evidence="6" id="KW-0378">Hydrolase</keyword>
<evidence type="ECO:0000256" key="6">
    <source>
        <dbReference type="ARBA" id="ARBA00022801"/>
    </source>
</evidence>
<dbReference type="Gene3D" id="3.30.1380.10">
    <property type="match status" value="1"/>
</dbReference>
<dbReference type="Proteomes" id="UP000215405">
    <property type="component" value="Unassembled WGS sequence"/>
</dbReference>
<dbReference type="GO" id="GO:0006508">
    <property type="term" value="P:proteolysis"/>
    <property type="evidence" value="ECO:0007669"/>
    <property type="project" value="UniProtKB-KW"/>
</dbReference>
<comment type="pathway">
    <text evidence="2">Cell wall biogenesis; cell wall polysaccharide biosynthesis.</text>
</comment>
<dbReference type="PANTHER" id="PTHR37425:SF1">
    <property type="entry name" value="OUTER MEMBRANE PROTEIN"/>
    <property type="match status" value="1"/>
</dbReference>
<dbReference type="EMBL" id="NBYO01000002">
    <property type="protein sequence ID" value="OXT00209.1"/>
    <property type="molecule type" value="Genomic_DNA"/>
</dbReference>
<evidence type="ECO:0000256" key="12">
    <source>
        <dbReference type="SAM" id="MobiDB-lite"/>
    </source>
</evidence>
<dbReference type="GO" id="GO:0008237">
    <property type="term" value="F:metallopeptidase activity"/>
    <property type="evidence" value="ECO:0007669"/>
    <property type="project" value="UniProtKB-KW"/>
</dbReference>
<dbReference type="GO" id="GO:0046872">
    <property type="term" value="F:metal ion binding"/>
    <property type="evidence" value="ECO:0007669"/>
    <property type="project" value="UniProtKB-KW"/>
</dbReference>
<evidence type="ECO:0000256" key="9">
    <source>
        <dbReference type="ARBA" id="ARBA00023316"/>
    </source>
</evidence>
<comment type="caution">
    <text evidence="14">The sequence shown here is derived from an EMBL/GenBank/DDBJ whole genome shotgun (WGS) entry which is preliminary data.</text>
</comment>
<proteinExistence type="inferred from homology"/>
<evidence type="ECO:0000256" key="10">
    <source>
        <dbReference type="ARBA" id="ARBA00093448"/>
    </source>
</evidence>
<protein>
    <recommendedName>
        <fullName evidence="11">Murein endopeptidase K</fullName>
    </recommendedName>
</protein>
<dbReference type="InterPro" id="IPR010275">
    <property type="entry name" value="MepK"/>
</dbReference>
<evidence type="ECO:0000256" key="1">
    <source>
        <dbReference type="ARBA" id="ARBA00001947"/>
    </source>
</evidence>
<evidence type="ECO:0000259" key="13">
    <source>
        <dbReference type="Pfam" id="PF08291"/>
    </source>
</evidence>
<organism evidence="14 15">
    <name type="scientific">Notoacmeibacter marinus</name>
    <dbReference type="NCBI Taxonomy" id="1876515"/>
    <lineage>
        <taxon>Bacteria</taxon>
        <taxon>Pseudomonadati</taxon>
        <taxon>Pseudomonadota</taxon>
        <taxon>Alphaproteobacteria</taxon>
        <taxon>Hyphomicrobiales</taxon>
        <taxon>Notoacmeibacteraceae</taxon>
        <taxon>Notoacmeibacter</taxon>
    </lineage>
</organism>
<dbReference type="PANTHER" id="PTHR37425">
    <property type="match status" value="1"/>
</dbReference>
<evidence type="ECO:0000256" key="5">
    <source>
        <dbReference type="ARBA" id="ARBA00022729"/>
    </source>
</evidence>
<dbReference type="InterPro" id="IPR013230">
    <property type="entry name" value="Peptidase_M15A_C"/>
</dbReference>
<reference evidence="15" key="1">
    <citation type="journal article" date="2017" name="Int. J. Syst. Evol. Microbiol.">
        <title>Notoacmeibacter marinus gen. nov., sp. nov., isolated from the gut of a limpet and proposal of Notoacmeibacteraceae fam. nov. in the order Rhizobiales of the class Alphaproteobacteria.</title>
        <authorList>
            <person name="Huang Z."/>
            <person name="Guo F."/>
            <person name="Lai Q."/>
        </authorList>
    </citation>
    <scope>NUCLEOTIDE SEQUENCE [LARGE SCALE GENOMIC DNA]</scope>
    <source>
        <strain evidence="15">XMTR2A4</strain>
    </source>
</reference>
<dbReference type="Pfam" id="PF08291">
    <property type="entry name" value="Peptidase_M15_3"/>
    <property type="match status" value="1"/>
</dbReference>
<keyword evidence="15" id="KW-1185">Reference proteome</keyword>
<evidence type="ECO:0000256" key="3">
    <source>
        <dbReference type="ARBA" id="ARBA00022670"/>
    </source>
</evidence>
<feature type="compositionally biased region" description="Polar residues" evidence="12">
    <location>
        <begin position="139"/>
        <end position="154"/>
    </location>
</feature>
<feature type="compositionally biased region" description="Low complexity" evidence="12">
    <location>
        <begin position="46"/>
        <end position="65"/>
    </location>
</feature>
<feature type="compositionally biased region" description="Basic and acidic residues" evidence="12">
    <location>
        <begin position="66"/>
        <end position="80"/>
    </location>
</feature>
<evidence type="ECO:0000256" key="2">
    <source>
        <dbReference type="ARBA" id="ARBA00004776"/>
    </source>
</evidence>
<feature type="compositionally biased region" description="Polar residues" evidence="12">
    <location>
        <begin position="1"/>
        <end position="13"/>
    </location>
</feature>
<sequence length="325" mass="34900">MVGQTASSPSETDLATVEQGDGGGSEATAMRVAMNEVGNQPSPTSPAARLAPPSVASAAAPAPIRLADRKDARETAEPDARELAATAMAPVEPPAGIPQPIRLPQNDIPRAKGQGEVALALAAPPSPIRLERPVSASMQPLPQPVTSRPPTTQQVVGVGNPVLPGVDKDRLFEIERKDGRTDNSDIDLDEADQPIRLASLSGLARLAPNGLKTQHEGVDVKCLKPALVRVLNQVEKKFGRPVIVTSGFRSRQRNARARGAKRSLHMFCAAADIQVEGVSKWTLAEYLRSMDGRGGVGTYCHTKSVHIDVGPERDWNWRCKRRRRR</sequence>
<evidence type="ECO:0000313" key="14">
    <source>
        <dbReference type="EMBL" id="OXT00209.1"/>
    </source>
</evidence>
<name>A0A231UW70_9HYPH</name>
<dbReference type="AlphaFoldDB" id="A0A231UW70"/>
<evidence type="ECO:0000256" key="7">
    <source>
        <dbReference type="ARBA" id="ARBA00022833"/>
    </source>
</evidence>